<gene>
    <name evidence="2" type="ORF">PDE_05244</name>
</gene>
<organism evidence="2 3">
    <name type="scientific">Penicillium oxalicum (strain 114-2 / CGMCC 5302)</name>
    <name type="common">Penicillium decumbens</name>
    <dbReference type="NCBI Taxonomy" id="933388"/>
    <lineage>
        <taxon>Eukaryota</taxon>
        <taxon>Fungi</taxon>
        <taxon>Dikarya</taxon>
        <taxon>Ascomycota</taxon>
        <taxon>Pezizomycotina</taxon>
        <taxon>Eurotiomycetes</taxon>
        <taxon>Eurotiomycetidae</taxon>
        <taxon>Eurotiales</taxon>
        <taxon>Aspergillaceae</taxon>
        <taxon>Penicillium</taxon>
    </lineage>
</organism>
<proteinExistence type="predicted"/>
<feature type="compositionally biased region" description="Basic and acidic residues" evidence="1">
    <location>
        <begin position="173"/>
        <end position="182"/>
    </location>
</feature>
<keyword evidence="3" id="KW-1185">Reference proteome</keyword>
<sequence length="347" mass="39441">MSRCPHTSPSREELQGYYDPAIPHWTNVDTPAFSTPYLGITPSPYCTEPMISHPGILTPISLPDNSFRPSPALSHHSHSQDYSSQEYRYGINDTLQPQGLGITAPFPSEYPRTSAPASNYVYAPHDHQYAMGYTPTISPSLPPPKRVKRTGSDAQGVSRNTSAPLTILPDPEGVERLQRERSYSTPGPAVMPPKPRAPGRGRRDPKAEEEDAFVEELREKHVAWKVIREKFYEKFNNDASEARLQMRLLRRRKERQARWEEHDVRLLLSASAMWEIKKYQFIAKKMKDLGSTKEYTPEQCRTQLRYIEAKQRHGKSGSTSPSFASDDAESPFDGPSEPRKRGFQELE</sequence>
<evidence type="ECO:0000256" key="1">
    <source>
        <dbReference type="SAM" id="MobiDB-lite"/>
    </source>
</evidence>
<reference evidence="2 3" key="1">
    <citation type="journal article" date="2013" name="PLoS ONE">
        <title>Genomic and secretomic analyses reveal unique features of the lignocellulolytic enzyme system of Penicillium decumbens.</title>
        <authorList>
            <person name="Liu G."/>
            <person name="Zhang L."/>
            <person name="Wei X."/>
            <person name="Zou G."/>
            <person name="Qin Y."/>
            <person name="Ma L."/>
            <person name="Li J."/>
            <person name="Zheng H."/>
            <person name="Wang S."/>
            <person name="Wang C."/>
            <person name="Xun L."/>
            <person name="Zhao G.-P."/>
            <person name="Zhou Z."/>
            <person name="Qu Y."/>
        </authorList>
    </citation>
    <scope>NUCLEOTIDE SEQUENCE [LARGE SCALE GENOMIC DNA]</scope>
    <source>
        <strain evidence="3">114-2 / CGMCC 5302</strain>
    </source>
</reference>
<dbReference type="HOGENOM" id="CLU_053161_0_0_1"/>
<dbReference type="Proteomes" id="UP000019376">
    <property type="component" value="Unassembled WGS sequence"/>
</dbReference>
<feature type="compositionally biased region" description="Polar residues" evidence="1">
    <location>
        <begin position="152"/>
        <end position="164"/>
    </location>
</feature>
<evidence type="ECO:0000313" key="3">
    <source>
        <dbReference type="Proteomes" id="UP000019376"/>
    </source>
</evidence>
<dbReference type="AlphaFoldDB" id="S8AVM0"/>
<feature type="region of interest" description="Disordered" evidence="1">
    <location>
        <begin position="308"/>
        <end position="347"/>
    </location>
</feature>
<dbReference type="OrthoDB" id="5421421at2759"/>
<dbReference type="PhylomeDB" id="S8AVM0"/>
<evidence type="ECO:0000313" key="2">
    <source>
        <dbReference type="EMBL" id="EPS30293.1"/>
    </source>
</evidence>
<feature type="compositionally biased region" description="Basic and acidic residues" evidence="1">
    <location>
        <begin position="336"/>
        <end position="347"/>
    </location>
</feature>
<name>S8AVM0_PENO1</name>
<feature type="region of interest" description="Disordered" evidence="1">
    <location>
        <begin position="133"/>
        <end position="212"/>
    </location>
</feature>
<protein>
    <submittedName>
        <fullName evidence="2">Uncharacterized protein</fullName>
    </submittedName>
</protein>
<dbReference type="eggNOG" id="ENOG502S91F">
    <property type="taxonomic scope" value="Eukaryota"/>
</dbReference>
<accession>S8AVM0</accession>
<dbReference type="EMBL" id="KB644412">
    <property type="protein sequence ID" value="EPS30293.1"/>
    <property type="molecule type" value="Genomic_DNA"/>
</dbReference>